<sequence length="629" mass="72515">MEKENKEYHEIIPENPENSKKESMTDNNRVVEDDDIVNKDTSSEYETNESSSDEDETKENLDNEGEHGFESDDSVILEREEGDGQESVSLKKVDDDEDKKNPQYIPKRGTFYEHDDRTLEDSEDKQEIPEKNEKQNKKNVWMEKKERWSHDRYNDNEQAPKSRSELVAIYGYDIRNEDGPPKARRRRRYGRGPNKYTRTWEDEDAYKPTKPVKVVKPKNKKKEDFQAEEFETNDTKEEIVVKDENILEEDKTQQNSPSNVENKVPTNIAPKYKQEPSNRSNNFSTDHSNYRPQNQRIGTGRVIKSKPEMKKEIKDSDYRGFTKTRQFRNSKSEQKVLPKNYKMDNTQRRSNNNEDCTDDIQKELCQMNIQEEPLKSNKQTNQRQNSVPPRLQAEQKGSKRYSSLRQRSLPETVAPSFSQAANYYATEYNQAPQPAQQQGILQQPNSIHGSTPPLSQIPPPPLPTIPQQVPVTTNPILQAPPQFATPFPQAPPPFLPPTVPTASFIPQPAPSIINYVQGQAQFPQAPPYQGYQHQQFNAVNQAAELYQCQGGTTYYSTQNQHISQRSVPQKRPKAAIPIVPPPPQEPRGRGRSNHLRDNSMQGEEMCETVITNSNIYEDSILYVFKNILI</sequence>
<feature type="domain" description="Btz" evidence="19">
    <location>
        <begin position="74"/>
        <end position="179"/>
    </location>
</feature>
<dbReference type="GO" id="GO:0008380">
    <property type="term" value="P:RNA splicing"/>
    <property type="evidence" value="ECO:0007669"/>
    <property type="project" value="UniProtKB-KW"/>
</dbReference>
<dbReference type="GO" id="GO:0016607">
    <property type="term" value="C:nuclear speck"/>
    <property type="evidence" value="ECO:0007669"/>
    <property type="project" value="UniProtKB-SubCell"/>
</dbReference>
<evidence type="ECO:0000256" key="7">
    <source>
        <dbReference type="ARBA" id="ARBA00022448"/>
    </source>
</evidence>
<dbReference type="GO" id="GO:0030425">
    <property type="term" value="C:dendrite"/>
    <property type="evidence" value="ECO:0007669"/>
    <property type="project" value="UniProtKB-SubCell"/>
</dbReference>
<feature type="compositionally biased region" description="Acidic residues" evidence="18">
    <location>
        <begin position="71"/>
        <end position="84"/>
    </location>
</feature>
<evidence type="ECO:0000256" key="14">
    <source>
        <dbReference type="ARBA" id="ARBA00023161"/>
    </source>
</evidence>
<dbReference type="InterPro" id="IPR018545">
    <property type="entry name" value="Btz_dom"/>
</dbReference>
<keyword evidence="14" id="KW-0866">Nonsense-mediated mRNA decay</keyword>
<proteinExistence type="inferred from homology"/>
<feature type="compositionally biased region" description="Basic and acidic residues" evidence="18">
    <location>
        <begin position="89"/>
        <end position="101"/>
    </location>
</feature>
<dbReference type="GO" id="GO:0006397">
    <property type="term" value="P:mRNA processing"/>
    <property type="evidence" value="ECO:0007669"/>
    <property type="project" value="UniProtKB-KW"/>
</dbReference>
<accession>A0AAN7QA56</accession>
<evidence type="ECO:0000313" key="21">
    <source>
        <dbReference type="Proteomes" id="UP001353858"/>
    </source>
</evidence>
<dbReference type="GO" id="GO:0006417">
    <property type="term" value="P:regulation of translation"/>
    <property type="evidence" value="ECO:0007669"/>
    <property type="project" value="UniProtKB-KW"/>
</dbReference>
<comment type="similarity">
    <text evidence="5">Belongs to the CASC3 family.</text>
</comment>
<evidence type="ECO:0000313" key="20">
    <source>
        <dbReference type="EMBL" id="KAK4884855.1"/>
    </source>
</evidence>
<feature type="region of interest" description="Disordered" evidence="18">
    <location>
        <begin position="559"/>
        <end position="599"/>
    </location>
</feature>
<evidence type="ECO:0000259" key="19">
    <source>
        <dbReference type="SMART" id="SM01044"/>
    </source>
</evidence>
<evidence type="ECO:0000256" key="18">
    <source>
        <dbReference type="SAM" id="MobiDB-lite"/>
    </source>
</evidence>
<evidence type="ECO:0000256" key="8">
    <source>
        <dbReference type="ARBA" id="ARBA00022490"/>
    </source>
</evidence>
<keyword evidence="7" id="KW-0813">Transport</keyword>
<dbReference type="GO" id="GO:0035145">
    <property type="term" value="C:exon-exon junction complex"/>
    <property type="evidence" value="ECO:0007669"/>
    <property type="project" value="InterPro"/>
</dbReference>
<evidence type="ECO:0000256" key="6">
    <source>
        <dbReference type="ARBA" id="ARBA00019964"/>
    </source>
</evidence>
<keyword evidence="21" id="KW-1185">Reference proteome</keyword>
<feature type="compositionally biased region" description="Basic and acidic residues" evidence="18">
    <location>
        <begin position="305"/>
        <end position="320"/>
    </location>
</feature>
<organism evidence="20 21">
    <name type="scientific">Aquatica leii</name>
    <dbReference type="NCBI Taxonomy" id="1421715"/>
    <lineage>
        <taxon>Eukaryota</taxon>
        <taxon>Metazoa</taxon>
        <taxon>Ecdysozoa</taxon>
        <taxon>Arthropoda</taxon>
        <taxon>Hexapoda</taxon>
        <taxon>Insecta</taxon>
        <taxon>Pterygota</taxon>
        <taxon>Neoptera</taxon>
        <taxon>Endopterygota</taxon>
        <taxon>Coleoptera</taxon>
        <taxon>Polyphaga</taxon>
        <taxon>Elateriformia</taxon>
        <taxon>Elateroidea</taxon>
        <taxon>Lampyridae</taxon>
        <taxon>Luciolinae</taxon>
        <taxon>Aquatica</taxon>
    </lineage>
</organism>
<dbReference type="GO" id="GO:0051028">
    <property type="term" value="P:mRNA transport"/>
    <property type="evidence" value="ECO:0007669"/>
    <property type="project" value="UniProtKB-KW"/>
</dbReference>
<name>A0AAN7QA56_9COLE</name>
<evidence type="ECO:0000256" key="5">
    <source>
        <dbReference type="ARBA" id="ARBA00009548"/>
    </source>
</evidence>
<reference evidence="21" key="1">
    <citation type="submission" date="2023-01" db="EMBL/GenBank/DDBJ databases">
        <title>Key to firefly adult light organ development and bioluminescence: homeobox transcription factors regulate luciferase expression and transportation to peroxisome.</title>
        <authorList>
            <person name="Fu X."/>
        </authorList>
    </citation>
    <scope>NUCLEOTIDE SEQUENCE [LARGE SCALE GENOMIC DNA]</scope>
</reference>
<feature type="compositionally biased region" description="Basic and acidic residues" evidence="18">
    <location>
        <begin position="1"/>
        <end position="24"/>
    </location>
</feature>
<keyword evidence="12" id="KW-0810">Translation regulation</keyword>
<dbReference type="GO" id="GO:0010494">
    <property type="term" value="C:cytoplasmic stress granule"/>
    <property type="evidence" value="ECO:0007669"/>
    <property type="project" value="UniProtKB-SubCell"/>
</dbReference>
<evidence type="ECO:0000256" key="3">
    <source>
        <dbReference type="ARBA" id="ARBA00004324"/>
    </source>
</evidence>
<dbReference type="PANTHER" id="PTHR13434">
    <property type="entry name" value="PROTEIN CASC3"/>
    <property type="match status" value="1"/>
</dbReference>
<evidence type="ECO:0000256" key="9">
    <source>
        <dbReference type="ARBA" id="ARBA00022664"/>
    </source>
</evidence>
<feature type="compositionally biased region" description="Basic and acidic residues" evidence="18">
    <location>
        <begin position="330"/>
        <end position="347"/>
    </location>
</feature>
<evidence type="ECO:0000256" key="16">
    <source>
        <dbReference type="ARBA" id="ARBA00023242"/>
    </source>
</evidence>
<evidence type="ECO:0000256" key="2">
    <source>
        <dbReference type="ARBA" id="ARBA00004279"/>
    </source>
</evidence>
<dbReference type="GO" id="GO:0005681">
    <property type="term" value="C:spliceosomal complex"/>
    <property type="evidence" value="ECO:0007669"/>
    <property type="project" value="UniProtKB-KW"/>
</dbReference>
<feature type="compositionally biased region" description="Polar residues" evidence="18">
    <location>
        <begin position="253"/>
        <end position="265"/>
    </location>
</feature>
<evidence type="ECO:0000256" key="15">
    <source>
        <dbReference type="ARBA" id="ARBA00023187"/>
    </source>
</evidence>
<dbReference type="Pfam" id="PF09405">
    <property type="entry name" value="Btz"/>
    <property type="match status" value="1"/>
</dbReference>
<comment type="subcellular location">
    <subcellularLocation>
        <location evidence="2">Cell projection</location>
        <location evidence="2">Dendrite</location>
    </subcellularLocation>
    <subcellularLocation>
        <location evidence="1">Cytoplasm</location>
        <location evidence="1">Stress granule</location>
    </subcellularLocation>
    <subcellularLocation>
        <location evidence="4">Cytoplasm</location>
        <location evidence="4">Perinuclear region</location>
    </subcellularLocation>
    <subcellularLocation>
        <location evidence="3">Nucleus speckle</location>
    </subcellularLocation>
</comment>
<evidence type="ECO:0000256" key="1">
    <source>
        <dbReference type="ARBA" id="ARBA00004210"/>
    </source>
</evidence>
<dbReference type="SMART" id="SM01044">
    <property type="entry name" value="Btz"/>
    <property type="match status" value="1"/>
</dbReference>
<feature type="compositionally biased region" description="Basic and acidic residues" evidence="18">
    <location>
        <begin position="233"/>
        <end position="252"/>
    </location>
</feature>
<dbReference type="EMBL" id="JARPUR010000001">
    <property type="protein sequence ID" value="KAK4884855.1"/>
    <property type="molecule type" value="Genomic_DNA"/>
</dbReference>
<evidence type="ECO:0000256" key="4">
    <source>
        <dbReference type="ARBA" id="ARBA00004556"/>
    </source>
</evidence>
<evidence type="ECO:0000256" key="11">
    <source>
        <dbReference type="ARBA" id="ARBA00022816"/>
    </source>
</evidence>
<evidence type="ECO:0000256" key="17">
    <source>
        <dbReference type="ARBA" id="ARBA00023273"/>
    </source>
</evidence>
<dbReference type="GO" id="GO:0048471">
    <property type="term" value="C:perinuclear region of cytoplasm"/>
    <property type="evidence" value="ECO:0007669"/>
    <property type="project" value="UniProtKB-SubCell"/>
</dbReference>
<dbReference type="Proteomes" id="UP001353858">
    <property type="component" value="Unassembled WGS sequence"/>
</dbReference>
<keyword evidence="16" id="KW-0539">Nucleus</keyword>
<comment type="caution">
    <text evidence="20">The sequence shown here is derived from an EMBL/GenBank/DDBJ whole genome shotgun (WGS) entry which is preliminary data.</text>
</comment>
<evidence type="ECO:0000256" key="12">
    <source>
        <dbReference type="ARBA" id="ARBA00022845"/>
    </source>
</evidence>
<dbReference type="GO" id="GO:0000184">
    <property type="term" value="P:nuclear-transcribed mRNA catabolic process, nonsense-mediated decay"/>
    <property type="evidence" value="ECO:0007669"/>
    <property type="project" value="UniProtKB-KW"/>
</dbReference>
<feature type="compositionally biased region" description="Basic and acidic residues" evidence="18">
    <location>
        <begin position="110"/>
        <end position="164"/>
    </location>
</feature>
<feature type="compositionally biased region" description="Polar residues" evidence="18">
    <location>
        <begin position="275"/>
        <end position="297"/>
    </location>
</feature>
<dbReference type="InterPro" id="IPR028544">
    <property type="entry name" value="CASC3"/>
</dbReference>
<keyword evidence="9" id="KW-0507">mRNA processing</keyword>
<keyword evidence="11" id="KW-0509">mRNA transport</keyword>
<keyword evidence="13" id="KW-0694">RNA-binding</keyword>
<dbReference type="GO" id="GO:0003729">
    <property type="term" value="F:mRNA binding"/>
    <property type="evidence" value="ECO:0007669"/>
    <property type="project" value="InterPro"/>
</dbReference>
<keyword evidence="15" id="KW-0508">mRNA splicing</keyword>
<keyword evidence="10" id="KW-0747">Spliceosome</keyword>
<evidence type="ECO:0000256" key="10">
    <source>
        <dbReference type="ARBA" id="ARBA00022728"/>
    </source>
</evidence>
<keyword evidence="8" id="KW-0963">Cytoplasm</keyword>
<feature type="region of interest" description="Disordered" evidence="18">
    <location>
        <begin position="431"/>
        <end position="452"/>
    </location>
</feature>
<gene>
    <name evidence="20" type="ORF">RN001_001126</name>
</gene>
<dbReference type="PANTHER" id="PTHR13434:SF0">
    <property type="entry name" value="PROTEIN CASC3"/>
    <property type="match status" value="1"/>
</dbReference>
<feature type="region of interest" description="Disordered" evidence="18">
    <location>
        <begin position="1"/>
        <end position="413"/>
    </location>
</feature>
<feature type="compositionally biased region" description="Basic and acidic residues" evidence="18">
    <location>
        <begin position="58"/>
        <end position="70"/>
    </location>
</feature>
<dbReference type="AlphaFoldDB" id="A0AAN7QA56"/>
<feature type="compositionally biased region" description="Polar residues" evidence="18">
    <location>
        <begin position="376"/>
        <end position="387"/>
    </location>
</feature>
<evidence type="ECO:0000256" key="13">
    <source>
        <dbReference type="ARBA" id="ARBA00022884"/>
    </source>
</evidence>
<protein>
    <recommendedName>
        <fullName evidence="6">Protein CASC3</fullName>
    </recommendedName>
</protein>
<keyword evidence="17" id="KW-0966">Cell projection</keyword>